<accession>A0A9N7YYT3</accession>
<feature type="compositionally biased region" description="Polar residues" evidence="1">
    <location>
        <begin position="209"/>
        <end position="218"/>
    </location>
</feature>
<dbReference type="EMBL" id="CADEAL010004016">
    <property type="protein sequence ID" value="CAB1449473.1"/>
    <property type="molecule type" value="Genomic_DNA"/>
</dbReference>
<evidence type="ECO:0000256" key="1">
    <source>
        <dbReference type="SAM" id="MobiDB-lite"/>
    </source>
</evidence>
<sequence length="218" mass="23667">MGPVSRRFFTGLPAPDGGVSGNMDYLLHKGSLFILSAEPQQFGLSDVPPPAAPTARPSPNINTLPPFPFHFCHRQSPSPSKYTWLNIAPPMIIKPGNLRACKHMGTGALQTSASANCFLESRPVWKHRDQRGHTVLIQHSALKLQESERRQREAGGEGSSLQSFDRQAPHLTGPRCSRSAEAPSSEAGSSFMETLSHSGLSESPHEDPSSTALQHLTR</sequence>
<comment type="caution">
    <text evidence="2">The sequence shown here is derived from an EMBL/GenBank/DDBJ whole genome shotgun (WGS) entry which is preliminary data.</text>
</comment>
<feature type="compositionally biased region" description="Basic and acidic residues" evidence="1">
    <location>
        <begin position="145"/>
        <end position="155"/>
    </location>
</feature>
<evidence type="ECO:0000313" key="2">
    <source>
        <dbReference type="EMBL" id="CAB1449473.1"/>
    </source>
</evidence>
<dbReference type="AlphaFoldDB" id="A0A9N7YYT3"/>
<reference evidence="2" key="1">
    <citation type="submission" date="2020-03" db="EMBL/GenBank/DDBJ databases">
        <authorList>
            <person name="Weist P."/>
        </authorList>
    </citation>
    <scope>NUCLEOTIDE SEQUENCE</scope>
</reference>
<feature type="compositionally biased region" description="Low complexity" evidence="1">
    <location>
        <begin position="174"/>
        <end position="190"/>
    </location>
</feature>
<protein>
    <submittedName>
        <fullName evidence="2">Uncharacterized protein</fullName>
    </submittedName>
</protein>
<gene>
    <name evidence="2" type="ORF">PLEPLA_LOCUS37156</name>
</gene>
<dbReference type="Proteomes" id="UP001153269">
    <property type="component" value="Unassembled WGS sequence"/>
</dbReference>
<keyword evidence="3" id="KW-1185">Reference proteome</keyword>
<feature type="region of interest" description="Disordered" evidence="1">
    <location>
        <begin position="145"/>
        <end position="218"/>
    </location>
</feature>
<feature type="compositionally biased region" description="Polar residues" evidence="1">
    <location>
        <begin position="191"/>
        <end position="201"/>
    </location>
</feature>
<name>A0A9N7YYT3_PLEPL</name>
<evidence type="ECO:0000313" key="3">
    <source>
        <dbReference type="Proteomes" id="UP001153269"/>
    </source>
</evidence>
<organism evidence="2 3">
    <name type="scientific">Pleuronectes platessa</name>
    <name type="common">European plaice</name>
    <dbReference type="NCBI Taxonomy" id="8262"/>
    <lineage>
        <taxon>Eukaryota</taxon>
        <taxon>Metazoa</taxon>
        <taxon>Chordata</taxon>
        <taxon>Craniata</taxon>
        <taxon>Vertebrata</taxon>
        <taxon>Euteleostomi</taxon>
        <taxon>Actinopterygii</taxon>
        <taxon>Neopterygii</taxon>
        <taxon>Teleostei</taxon>
        <taxon>Neoteleostei</taxon>
        <taxon>Acanthomorphata</taxon>
        <taxon>Carangaria</taxon>
        <taxon>Pleuronectiformes</taxon>
        <taxon>Pleuronectoidei</taxon>
        <taxon>Pleuronectidae</taxon>
        <taxon>Pleuronectes</taxon>
    </lineage>
</organism>
<proteinExistence type="predicted"/>